<evidence type="ECO:0000313" key="1">
    <source>
        <dbReference type="EMBL" id="KAK9766798.1"/>
    </source>
</evidence>
<name>A0ABR2WZ45_9FUNG</name>
<accession>A0ABR2WZ45</accession>
<sequence>MKPYLPLAARLSSLRRIEFCRYSADIFSCANDQNIVTIKDAIEFVKIHVETFGDILTEIKVPDFSSLDYNGIPSDIQILDIINILKQPQVIELGDSYNVCQYLQGPSTDYLRVFSGPFSCENGELRDWDWNPASLFQRCPKLENVSFKSLQSNSFKWAVERRYLCINSGTVSDSKLPPLQYVNVKCQHCAALPMVQDILYAFRNTVKSIVAIETEFSGLNPEPLCWDWLLPNLVQIHISGADLSLFEIEALNLCSSLEDLNLTDKYVYRSSSTVTECSPVLKLPKLRKIQLMCTTCYKFNFDSLKYSPLLESLILFEMNSALPIRPSCLSWTWDWRLPHLKVLDLTGEPAILFQFRLLDSCPPLQRLRLETGGYCRELSLEEILSTDTYLRSESVNRVASRCVFSRDPEFFLCGKWKLSEKTLSALLLRYMPHVKTMKFADIEGLTVSDVIRITQQLSHAKFVSFYILLNDADIKQLGMELISWNNRDCRLCIGSIEYTMGYKPKEGTYAFKYRNRFARVMPQR</sequence>
<protein>
    <submittedName>
        <fullName evidence="1">Uncharacterized protein</fullName>
    </submittedName>
</protein>
<reference evidence="1 2" key="1">
    <citation type="submission" date="2023-04" db="EMBL/GenBank/DDBJ databases">
        <title>Genome of Basidiobolus ranarum AG-B5.</title>
        <authorList>
            <person name="Stajich J.E."/>
            <person name="Carter-House D."/>
            <person name="Gryganskyi A."/>
        </authorList>
    </citation>
    <scope>NUCLEOTIDE SEQUENCE [LARGE SCALE GENOMIC DNA]</scope>
    <source>
        <strain evidence="1 2">AG-B5</strain>
    </source>
</reference>
<proteinExistence type="predicted"/>
<evidence type="ECO:0000313" key="2">
    <source>
        <dbReference type="Proteomes" id="UP001479436"/>
    </source>
</evidence>
<dbReference type="EMBL" id="JASJQH010000123">
    <property type="protein sequence ID" value="KAK9766798.1"/>
    <property type="molecule type" value="Genomic_DNA"/>
</dbReference>
<dbReference type="Proteomes" id="UP001479436">
    <property type="component" value="Unassembled WGS sequence"/>
</dbReference>
<dbReference type="Gene3D" id="3.80.10.10">
    <property type="entry name" value="Ribonuclease Inhibitor"/>
    <property type="match status" value="1"/>
</dbReference>
<dbReference type="SUPFAM" id="SSF52047">
    <property type="entry name" value="RNI-like"/>
    <property type="match status" value="1"/>
</dbReference>
<dbReference type="InterPro" id="IPR032675">
    <property type="entry name" value="LRR_dom_sf"/>
</dbReference>
<keyword evidence="2" id="KW-1185">Reference proteome</keyword>
<gene>
    <name evidence="1" type="ORF">K7432_003850</name>
</gene>
<organism evidence="1 2">
    <name type="scientific">Basidiobolus ranarum</name>
    <dbReference type="NCBI Taxonomy" id="34480"/>
    <lineage>
        <taxon>Eukaryota</taxon>
        <taxon>Fungi</taxon>
        <taxon>Fungi incertae sedis</taxon>
        <taxon>Zoopagomycota</taxon>
        <taxon>Entomophthoromycotina</taxon>
        <taxon>Basidiobolomycetes</taxon>
        <taxon>Basidiobolales</taxon>
        <taxon>Basidiobolaceae</taxon>
        <taxon>Basidiobolus</taxon>
    </lineage>
</organism>
<comment type="caution">
    <text evidence="1">The sequence shown here is derived from an EMBL/GenBank/DDBJ whole genome shotgun (WGS) entry which is preliminary data.</text>
</comment>